<gene>
    <name evidence="2" type="ORF">ZEAMMB73_Zm00001d006776</name>
</gene>
<name>A0A1D6F0I3_MAIZE</name>
<feature type="region of interest" description="Disordered" evidence="1">
    <location>
        <begin position="1"/>
        <end position="24"/>
    </location>
</feature>
<feature type="non-terminal residue" evidence="2">
    <location>
        <position position="1"/>
    </location>
</feature>
<organism evidence="2">
    <name type="scientific">Zea mays</name>
    <name type="common">Maize</name>
    <dbReference type="NCBI Taxonomy" id="4577"/>
    <lineage>
        <taxon>Eukaryota</taxon>
        <taxon>Viridiplantae</taxon>
        <taxon>Streptophyta</taxon>
        <taxon>Embryophyta</taxon>
        <taxon>Tracheophyta</taxon>
        <taxon>Spermatophyta</taxon>
        <taxon>Magnoliopsida</taxon>
        <taxon>Liliopsida</taxon>
        <taxon>Poales</taxon>
        <taxon>Poaceae</taxon>
        <taxon>PACMAD clade</taxon>
        <taxon>Panicoideae</taxon>
        <taxon>Andropogonodae</taxon>
        <taxon>Andropogoneae</taxon>
        <taxon>Tripsacinae</taxon>
        <taxon>Zea</taxon>
    </lineage>
</organism>
<feature type="region of interest" description="Disordered" evidence="1">
    <location>
        <begin position="48"/>
        <end position="137"/>
    </location>
</feature>
<proteinExistence type="predicted"/>
<feature type="compositionally biased region" description="Basic residues" evidence="1">
    <location>
        <begin position="108"/>
        <end position="122"/>
    </location>
</feature>
<evidence type="ECO:0000313" key="2">
    <source>
        <dbReference type="EMBL" id="ONM25012.1"/>
    </source>
</evidence>
<dbReference type="EMBL" id="CM007648">
    <property type="protein sequence ID" value="ONM25012.1"/>
    <property type="molecule type" value="Genomic_DNA"/>
</dbReference>
<sequence>LSASFSLHRRRRVRPHCSSPCGDLSRAGRRVLVTGTREKRPWWVAAAGHGGAAGDGASSPPLLYPRRGNRDPDHRRHNGRSGRPRDLDARRDRRRHSRHYRHGDCRHYGYRVRRPRTSRHGHSGGGGGGLAPPPRGWAVRCPRRAPPLRHRARVTPSHDLGNNNLLPAC</sequence>
<feature type="compositionally biased region" description="Basic residues" evidence="1">
    <location>
        <begin position="92"/>
        <end position="101"/>
    </location>
</feature>
<reference evidence="2" key="1">
    <citation type="submission" date="2015-12" db="EMBL/GenBank/DDBJ databases">
        <title>Update maize B73 reference genome by single molecule sequencing technologies.</title>
        <authorList>
            <consortium name="Maize Genome Sequencing Project"/>
            <person name="Ware D."/>
        </authorList>
    </citation>
    <scope>NUCLEOTIDE SEQUENCE [LARGE SCALE GENOMIC DNA]</scope>
    <source>
        <tissue evidence="2">Seedling</tissue>
    </source>
</reference>
<protein>
    <submittedName>
        <fullName evidence="2">PLASMODESMATA CALLOSE-BINDING PROTEIN 2</fullName>
    </submittedName>
</protein>
<evidence type="ECO:0000256" key="1">
    <source>
        <dbReference type="SAM" id="MobiDB-lite"/>
    </source>
</evidence>
<accession>A0A1D6F0I3</accession>
<dbReference type="AlphaFoldDB" id="A0A1D6F0I3"/>